<feature type="chain" id="PRO_5044992461" description="Fibroblast growth factor" evidence="2">
    <location>
        <begin position="20"/>
        <end position="208"/>
    </location>
</feature>
<organism evidence="3 4">
    <name type="scientific">Porites evermanni</name>
    <dbReference type="NCBI Taxonomy" id="104178"/>
    <lineage>
        <taxon>Eukaryota</taxon>
        <taxon>Metazoa</taxon>
        <taxon>Cnidaria</taxon>
        <taxon>Anthozoa</taxon>
        <taxon>Hexacorallia</taxon>
        <taxon>Scleractinia</taxon>
        <taxon>Fungiina</taxon>
        <taxon>Poritidae</taxon>
        <taxon>Porites</taxon>
    </lineage>
</organism>
<dbReference type="EMBL" id="CALNXI010001149">
    <property type="protein sequence ID" value="CAH3157531.1"/>
    <property type="molecule type" value="Genomic_DNA"/>
</dbReference>
<evidence type="ECO:0000313" key="3">
    <source>
        <dbReference type="EMBL" id="CAH3157531.1"/>
    </source>
</evidence>
<keyword evidence="4" id="KW-1185">Reference proteome</keyword>
<evidence type="ECO:0000256" key="1">
    <source>
        <dbReference type="ARBA" id="ARBA00007936"/>
    </source>
</evidence>
<comment type="similarity">
    <text evidence="1 2">Belongs to the heparin-binding growth factors family.</text>
</comment>
<dbReference type="PRINTS" id="PR00263">
    <property type="entry name" value="HBGFFGF"/>
</dbReference>
<gene>
    <name evidence="3" type="ORF">PEVE_00002524</name>
</gene>
<proteinExistence type="inferred from homology"/>
<dbReference type="SUPFAM" id="SSF50353">
    <property type="entry name" value="Cytokine"/>
    <property type="match status" value="1"/>
</dbReference>
<feature type="signal peptide" evidence="2">
    <location>
        <begin position="1"/>
        <end position="19"/>
    </location>
</feature>
<evidence type="ECO:0000313" key="4">
    <source>
        <dbReference type="Proteomes" id="UP001159427"/>
    </source>
</evidence>
<accession>A0ABN8Q594</accession>
<reference evidence="3 4" key="1">
    <citation type="submission" date="2022-05" db="EMBL/GenBank/DDBJ databases">
        <authorList>
            <consortium name="Genoscope - CEA"/>
            <person name="William W."/>
        </authorList>
    </citation>
    <scope>NUCLEOTIDE SEQUENCE [LARGE SCALE GENOMIC DNA]</scope>
</reference>
<dbReference type="Proteomes" id="UP001159427">
    <property type="component" value="Unassembled WGS sequence"/>
</dbReference>
<dbReference type="PRINTS" id="PR00262">
    <property type="entry name" value="IL1HBGF"/>
</dbReference>
<dbReference type="InterPro" id="IPR002209">
    <property type="entry name" value="Fibroblast_GF_fam"/>
</dbReference>
<protein>
    <recommendedName>
        <fullName evidence="2">Fibroblast growth factor</fullName>
        <shortName evidence="2">FGF</shortName>
    </recommendedName>
</protein>
<sequence>MPSIYTLFSFLFALEVCQSAVLKQNVKNSPASIDPIVEWGLKELFSSRRYRRSVLSTNPNINQIASQTTSYIGTRRLYGKTGVLLQITSDGTVSGSVDCTSEYTKLEVHSVGKGMKRIKGIKTGRFVAINANGDLYSTTTPSDETIFKEAQSSSTYNTYASAKYYITSHYDAFISIGRNGVARNASGTLMSQNKVKFLLVSGCSASSN</sequence>
<keyword evidence="2" id="KW-0732">Signal</keyword>
<evidence type="ECO:0000256" key="2">
    <source>
        <dbReference type="RuleBase" id="RU049442"/>
    </source>
</evidence>
<dbReference type="InterPro" id="IPR056378">
    <property type="entry name" value="Let-756-like_FGF"/>
</dbReference>
<dbReference type="Gene3D" id="2.80.10.50">
    <property type="match status" value="1"/>
</dbReference>
<comment type="caution">
    <text evidence="3">The sequence shown here is derived from an EMBL/GenBank/DDBJ whole genome shotgun (WGS) entry which is preliminary data.</text>
</comment>
<dbReference type="PANTHER" id="PTHR11486">
    <property type="entry name" value="FIBROBLAST GROWTH FACTOR"/>
    <property type="match status" value="1"/>
</dbReference>
<name>A0ABN8Q594_9CNID</name>
<dbReference type="Pfam" id="PF00167">
    <property type="entry name" value="FGF"/>
    <property type="match status" value="1"/>
</dbReference>
<dbReference type="CDD" id="cd00058">
    <property type="entry name" value="beta-trefoil_FGF"/>
    <property type="match status" value="1"/>
</dbReference>
<dbReference type="SMART" id="SM00442">
    <property type="entry name" value="FGF"/>
    <property type="match status" value="1"/>
</dbReference>
<dbReference type="InterPro" id="IPR008996">
    <property type="entry name" value="IL1/FGF"/>
</dbReference>